<evidence type="ECO:0000256" key="4">
    <source>
        <dbReference type="ARBA" id="ARBA00022842"/>
    </source>
</evidence>
<protein>
    <recommendedName>
        <fullName evidence="8">PTS cellobiose transporter</fullName>
    </recommendedName>
</protein>
<dbReference type="PANTHER" id="PTHR31609:SF1">
    <property type="entry name" value="CARBOHYDRATE DEACETYLASE"/>
    <property type="match status" value="1"/>
</dbReference>
<organism evidence="6 7">
    <name type="scientific">Candidatus Wallbacteria bacterium GWC2_49_35</name>
    <dbReference type="NCBI Taxonomy" id="1817813"/>
    <lineage>
        <taxon>Bacteria</taxon>
        <taxon>Candidatus Walliibacteriota</taxon>
    </lineage>
</organism>
<gene>
    <name evidence="6" type="ORF">A2008_08895</name>
</gene>
<dbReference type="GO" id="GO:0019213">
    <property type="term" value="F:deacetylase activity"/>
    <property type="evidence" value="ECO:0007669"/>
    <property type="project" value="TreeGrafter"/>
</dbReference>
<dbReference type="EMBL" id="MGFH01000154">
    <property type="protein sequence ID" value="OGM03880.1"/>
    <property type="molecule type" value="Genomic_DNA"/>
</dbReference>
<proteinExistence type="predicted"/>
<evidence type="ECO:0000256" key="1">
    <source>
        <dbReference type="ARBA" id="ARBA00001946"/>
    </source>
</evidence>
<dbReference type="Pfam" id="PF04794">
    <property type="entry name" value="YdjC"/>
    <property type="match status" value="1"/>
</dbReference>
<dbReference type="Gene3D" id="3.20.20.370">
    <property type="entry name" value="Glycoside hydrolase/deacetylase"/>
    <property type="match status" value="1"/>
</dbReference>
<dbReference type="SUPFAM" id="SSF88713">
    <property type="entry name" value="Glycoside hydrolase/deacetylase"/>
    <property type="match status" value="1"/>
</dbReference>
<comment type="cofactor">
    <cofactor evidence="1">
        <name>Mg(2+)</name>
        <dbReference type="ChEBI" id="CHEBI:18420"/>
    </cofactor>
</comment>
<dbReference type="InterPro" id="IPR011330">
    <property type="entry name" value="Glyco_hydro/deAcase_b/a-brl"/>
</dbReference>
<evidence type="ECO:0000256" key="5">
    <source>
        <dbReference type="ARBA" id="ARBA00023277"/>
    </source>
</evidence>
<keyword evidence="4" id="KW-0460">Magnesium</keyword>
<sequence length="300" mass="33522">MKKISIIFNADDFGLTKSVSDAVIGAYRDGVLTSATLLSGEEYAPYAAGLAAANPGLSVGIHFQLVAGKPVTPDISRVRTLVDENGMFPANFMDFFKRLHAGSIDKNQMKIELMNQVKKAMALGVKLTHADSHQHVHMHPGVMAVVARVMREAGIRRIRNPVEVYDYRLHRPIKFSAGNIIKIAYMNPLYKKWFGRKLSAYGLACPDMFFGQFFSGAMTAGNMMKFLGRARVMADRFDKGELVCEIMTHPGAADEYKNIGICDGAFEKYLWREEFLALTSPEIKKKINEQKFILCGYDSF</sequence>
<dbReference type="GO" id="GO:0046872">
    <property type="term" value="F:metal ion binding"/>
    <property type="evidence" value="ECO:0007669"/>
    <property type="project" value="UniProtKB-KW"/>
</dbReference>
<evidence type="ECO:0000256" key="3">
    <source>
        <dbReference type="ARBA" id="ARBA00022801"/>
    </source>
</evidence>
<dbReference type="InterPro" id="IPR006879">
    <property type="entry name" value="YdjC-like"/>
</dbReference>
<evidence type="ECO:0000313" key="7">
    <source>
        <dbReference type="Proteomes" id="UP000178735"/>
    </source>
</evidence>
<keyword evidence="5" id="KW-0119">Carbohydrate metabolism</keyword>
<accession>A0A1F7WM31</accession>
<keyword evidence="2" id="KW-0479">Metal-binding</keyword>
<evidence type="ECO:0000256" key="2">
    <source>
        <dbReference type="ARBA" id="ARBA00022723"/>
    </source>
</evidence>
<comment type="caution">
    <text evidence="6">The sequence shown here is derived from an EMBL/GenBank/DDBJ whole genome shotgun (WGS) entry which is preliminary data.</text>
</comment>
<dbReference type="STRING" id="1817813.A2008_08895"/>
<keyword evidence="3" id="KW-0378">Hydrolase</keyword>
<dbReference type="GO" id="GO:0005975">
    <property type="term" value="P:carbohydrate metabolic process"/>
    <property type="evidence" value="ECO:0007669"/>
    <property type="project" value="InterPro"/>
</dbReference>
<reference evidence="6 7" key="1">
    <citation type="journal article" date="2016" name="Nat. Commun.">
        <title>Thousands of microbial genomes shed light on interconnected biogeochemical processes in an aquifer system.</title>
        <authorList>
            <person name="Anantharaman K."/>
            <person name="Brown C.T."/>
            <person name="Hug L.A."/>
            <person name="Sharon I."/>
            <person name="Castelle C.J."/>
            <person name="Probst A.J."/>
            <person name="Thomas B.C."/>
            <person name="Singh A."/>
            <person name="Wilkins M.J."/>
            <person name="Karaoz U."/>
            <person name="Brodie E.L."/>
            <person name="Williams K.H."/>
            <person name="Hubbard S.S."/>
            <person name="Banfield J.F."/>
        </authorList>
    </citation>
    <scope>NUCLEOTIDE SEQUENCE [LARGE SCALE GENOMIC DNA]</scope>
</reference>
<dbReference type="Proteomes" id="UP000178735">
    <property type="component" value="Unassembled WGS sequence"/>
</dbReference>
<dbReference type="PANTHER" id="PTHR31609">
    <property type="entry name" value="YDJC DEACETYLASE FAMILY MEMBER"/>
    <property type="match status" value="1"/>
</dbReference>
<name>A0A1F7WM31_9BACT</name>
<dbReference type="GO" id="GO:0016787">
    <property type="term" value="F:hydrolase activity"/>
    <property type="evidence" value="ECO:0007669"/>
    <property type="project" value="UniProtKB-KW"/>
</dbReference>
<evidence type="ECO:0008006" key="8">
    <source>
        <dbReference type="Google" id="ProtNLM"/>
    </source>
</evidence>
<evidence type="ECO:0000313" key="6">
    <source>
        <dbReference type="EMBL" id="OGM03880.1"/>
    </source>
</evidence>
<dbReference type="AlphaFoldDB" id="A0A1F7WM31"/>